<keyword evidence="3" id="KW-0411">Iron-sulfur</keyword>
<dbReference type="SMART" id="SM00729">
    <property type="entry name" value="Elp3"/>
    <property type="match status" value="1"/>
</dbReference>
<dbReference type="GO" id="GO:0004109">
    <property type="term" value="F:coproporphyrinogen oxidase activity"/>
    <property type="evidence" value="ECO:0007669"/>
    <property type="project" value="InterPro"/>
</dbReference>
<feature type="domain" description="Radical SAM core" evidence="4">
    <location>
        <begin position="1"/>
        <end position="224"/>
    </location>
</feature>
<dbReference type="PANTHER" id="PTHR13932">
    <property type="entry name" value="COPROPORPHYRINIGEN III OXIDASE"/>
    <property type="match status" value="1"/>
</dbReference>
<dbReference type="InterPro" id="IPR006638">
    <property type="entry name" value="Elp3/MiaA/NifB-like_rSAM"/>
</dbReference>
<dbReference type="InterPro" id="IPR058240">
    <property type="entry name" value="rSAM_sf"/>
</dbReference>
<dbReference type="InterPro" id="IPR007197">
    <property type="entry name" value="rSAM"/>
</dbReference>
<reference evidence="5 6" key="1">
    <citation type="journal article" date="2014" name="PLoS ONE">
        <title>Reduction of Hydrogen Peroxide Accumulation and Toxicity by a Catalase from Mycoplasma iowae.</title>
        <authorList>
            <person name="Pritchard R.E."/>
            <person name="Prassinos A.J."/>
            <person name="Osborne J.D."/>
            <person name="Raviv Z."/>
            <person name="Balish M.F."/>
        </authorList>
    </citation>
    <scope>NUCLEOTIDE SEQUENCE [LARGE SCALE GENOMIC DNA]</scope>
    <source>
        <strain evidence="5 6">DK-CPA</strain>
    </source>
</reference>
<keyword evidence="3" id="KW-0479">Metal-binding</keyword>
<evidence type="ECO:0000259" key="4">
    <source>
        <dbReference type="PROSITE" id="PS51918"/>
    </source>
</evidence>
<dbReference type="GO" id="GO:0005737">
    <property type="term" value="C:cytoplasm"/>
    <property type="evidence" value="ECO:0007669"/>
    <property type="project" value="UniProtKB-SubCell"/>
</dbReference>
<keyword evidence="6" id="KW-1185">Reference proteome</keyword>
<keyword evidence="3" id="KW-0949">S-adenosyl-L-methionine</keyword>
<evidence type="ECO:0000256" key="2">
    <source>
        <dbReference type="ARBA" id="ARBA00017228"/>
    </source>
</evidence>
<keyword evidence="3" id="KW-0963">Cytoplasm</keyword>
<comment type="function">
    <text evidence="3">Probably acts as a heme chaperone, transferring heme to an unknown acceptor. Binds one molecule of heme per monomer, possibly covalently. Binds 1 [4Fe-4S] cluster. The cluster is coordinated with 3 cysteines and an exchangeable S-adenosyl-L-methionine.</text>
</comment>
<comment type="caution">
    <text evidence="5">The sequence shown here is derived from an EMBL/GenBank/DDBJ whole genome shotgun (WGS) entry which is preliminary data.</text>
</comment>
<organism evidence="5 6">
    <name type="scientific">Malacoplasma iowae DK-CPA</name>
    <dbReference type="NCBI Taxonomy" id="1394179"/>
    <lineage>
        <taxon>Bacteria</taxon>
        <taxon>Bacillati</taxon>
        <taxon>Mycoplasmatota</taxon>
        <taxon>Mycoplasmoidales</taxon>
        <taxon>Mycoplasmoidaceae</taxon>
        <taxon>Malacoplasma</taxon>
    </lineage>
</organism>
<dbReference type="GO" id="GO:0051539">
    <property type="term" value="F:4 iron, 4 sulfur cluster binding"/>
    <property type="evidence" value="ECO:0007669"/>
    <property type="project" value="UniProtKB-UniRule"/>
</dbReference>
<dbReference type="PANTHER" id="PTHR13932:SF5">
    <property type="entry name" value="RADICAL S-ADENOSYL METHIONINE DOMAIN-CONTAINING PROTEIN 1, MITOCHONDRIAL"/>
    <property type="match status" value="1"/>
</dbReference>
<evidence type="ECO:0000313" key="6">
    <source>
        <dbReference type="Proteomes" id="UP000028523"/>
    </source>
</evidence>
<sequence>MNNTKHLYIHIPFCKHICTYCDFVRKIPSSNEEVDLYLEKIVDEISGFFNKCKTIYIGGGTPNFLSDHNLDILLSSLQKNIDSQTEFTIELNPEFVTESQVNILKNNNVNRVSLGVQTTNEKILRLLNRKHTNIVVEKAINLLYKHNINNVSCDFIYNLPLLKISDINDSIEFIKRNNIKHVSFYALEIKDGSIMNKRNEIIDIETEEDQLEHIENVMEKIGYTRYEVSNWSIDKKYFSKHNLAYWDLEDWKAIGIGAYGFEKNVYYQNYGSYLNYYKKNQNWNQKDIYLYILMMGLRKIDGIDLNKEINKKAYEYFKNKINYSLVTIKDNKLKANNVNILNEILIDLI</sequence>
<dbReference type="InterPro" id="IPR004559">
    <property type="entry name" value="HemW-like"/>
</dbReference>
<comment type="subcellular location">
    <subcellularLocation>
        <location evidence="3">Cytoplasm</location>
    </subcellularLocation>
</comment>
<keyword evidence="3" id="KW-0408">Iron</keyword>
<dbReference type="Gene3D" id="3.80.30.20">
    <property type="entry name" value="tm_1862 like domain"/>
    <property type="match status" value="1"/>
</dbReference>
<accession>A0A084U4X4</accession>
<dbReference type="GO" id="GO:0046872">
    <property type="term" value="F:metal ion binding"/>
    <property type="evidence" value="ECO:0007669"/>
    <property type="project" value="UniProtKB-UniRule"/>
</dbReference>
<dbReference type="GO" id="GO:0006779">
    <property type="term" value="P:porphyrin-containing compound biosynthetic process"/>
    <property type="evidence" value="ECO:0007669"/>
    <property type="project" value="InterPro"/>
</dbReference>
<evidence type="ECO:0000313" key="5">
    <source>
        <dbReference type="EMBL" id="KFB08010.1"/>
    </source>
</evidence>
<dbReference type="NCBIfam" id="NF004567">
    <property type="entry name" value="PRK05904.1"/>
    <property type="match status" value="1"/>
</dbReference>
<dbReference type="EMBL" id="AWQU01000021">
    <property type="protein sequence ID" value="KFB08010.1"/>
    <property type="molecule type" value="Genomic_DNA"/>
</dbReference>
<dbReference type="PROSITE" id="PS51918">
    <property type="entry name" value="RADICAL_SAM"/>
    <property type="match status" value="1"/>
</dbReference>
<comment type="similarity">
    <text evidence="1">Belongs to the anaerobic coproporphyrinogen-III oxidase family. HemW subfamily.</text>
</comment>
<evidence type="ECO:0000256" key="3">
    <source>
        <dbReference type="RuleBase" id="RU364116"/>
    </source>
</evidence>
<gene>
    <name evidence="5" type="primary">hemN</name>
    <name evidence="5" type="ORF">P271_877</name>
</gene>
<dbReference type="AlphaFoldDB" id="A0A084U4X4"/>
<dbReference type="SFLD" id="SFLDF00562">
    <property type="entry name" value="HemN-like__clustered_with_heat"/>
    <property type="match status" value="1"/>
</dbReference>
<evidence type="ECO:0000256" key="1">
    <source>
        <dbReference type="ARBA" id="ARBA00006100"/>
    </source>
</evidence>
<dbReference type="SFLD" id="SFLDS00029">
    <property type="entry name" value="Radical_SAM"/>
    <property type="match status" value="1"/>
</dbReference>
<name>A0A084U4X4_MALIO</name>
<dbReference type="SUPFAM" id="SSF102114">
    <property type="entry name" value="Radical SAM enzymes"/>
    <property type="match status" value="1"/>
</dbReference>
<keyword evidence="3" id="KW-0143">Chaperone</keyword>
<dbReference type="NCBIfam" id="TIGR00539">
    <property type="entry name" value="hemN_rel"/>
    <property type="match status" value="1"/>
</dbReference>
<keyword evidence="3" id="KW-0004">4Fe-4S</keyword>
<protein>
    <recommendedName>
        <fullName evidence="2 3">Heme chaperone HemW</fullName>
    </recommendedName>
</protein>
<dbReference type="Proteomes" id="UP000028523">
    <property type="component" value="Unassembled WGS sequence"/>
</dbReference>
<dbReference type="CDD" id="cd01335">
    <property type="entry name" value="Radical_SAM"/>
    <property type="match status" value="1"/>
</dbReference>
<dbReference type="InterPro" id="IPR034505">
    <property type="entry name" value="Coproporphyrinogen-III_oxidase"/>
</dbReference>
<dbReference type="InterPro" id="IPR023404">
    <property type="entry name" value="rSAM_horseshoe"/>
</dbReference>
<dbReference type="SFLD" id="SFLDG01082">
    <property type="entry name" value="B12-binding_domain_containing"/>
    <property type="match status" value="1"/>
</dbReference>
<dbReference type="SFLD" id="SFLDG01065">
    <property type="entry name" value="anaerobic_coproporphyrinogen-I"/>
    <property type="match status" value="1"/>
</dbReference>
<dbReference type="RefSeq" id="WP_036451120.1">
    <property type="nucleotide sequence ID" value="NZ_AWQU01000021.1"/>
</dbReference>
<dbReference type="Pfam" id="PF04055">
    <property type="entry name" value="Radical_SAM"/>
    <property type="match status" value="1"/>
</dbReference>
<proteinExistence type="inferred from homology"/>
<keyword evidence="3" id="KW-0349">Heme</keyword>